<accession>A0A1I1L9H6</accession>
<dbReference type="RefSeq" id="WP_092543827.1">
    <property type="nucleotide sequence ID" value="NZ_FOKV01000007.1"/>
</dbReference>
<feature type="signal peptide" evidence="1">
    <location>
        <begin position="1"/>
        <end position="24"/>
    </location>
</feature>
<dbReference type="Proteomes" id="UP000199438">
    <property type="component" value="Unassembled WGS sequence"/>
</dbReference>
<proteinExistence type="predicted"/>
<keyword evidence="1" id="KW-0732">Signal</keyword>
<dbReference type="Gene3D" id="1.25.40.390">
    <property type="match status" value="2"/>
</dbReference>
<dbReference type="EMBL" id="FOKV01000007">
    <property type="protein sequence ID" value="SFC69152.1"/>
    <property type="molecule type" value="Genomic_DNA"/>
</dbReference>
<sequence>MRTFKKNIIKLGFLSILAFNIACSDSLTEINVSPNNLADTEVDIKFVLTGILSSSAQMQSQLSYDWGELSAATQYLQRDFTSYEENNYQWSPVDYSSFYSPLKNAQYIYERAENEKEGEVRNYYQGVALIMKAYGFGFLTSAFGDVPYSEALMAENGGEAFQPSYDSQREVFLGILSDLEQANELLSNGAVITEVADADIVYGGDSAKWQAFANSLRLRFYMRLSEKDDIDARSNFSQIVQSNLPIIISNDDNASISYIGTDENNSWPGGPLNWSNRSEFYRRKPSATIVNDLIALEDPRLTKWVSPVDVQLTAGETDGLVLENGRLRRITSIDIAEINSDDNLENDLNTSLYVGLPVALSAPNDFNMGAATLSDFGDAIANERPDVYLAAAANPHSSYLTDMYSENANDLVKAVFMNAAEVEFLLAEASLRGWISDDETAHYERGIQLSFDQYEIYDGAENAIYNVEEDRTVAFNEARYLENARRILEESENPLQHIMHQKWISLWLTYESWFDWRRTGYPNLDQNIISGTRGQNTPVRFIYSDTYNEANMLQAIESGLSPSENDQWSEMWLLQ</sequence>
<evidence type="ECO:0000313" key="2">
    <source>
        <dbReference type="EMBL" id="SFC69152.1"/>
    </source>
</evidence>
<feature type="chain" id="PRO_5011692722" evidence="1">
    <location>
        <begin position="25"/>
        <end position="575"/>
    </location>
</feature>
<dbReference type="SUPFAM" id="SSF48452">
    <property type="entry name" value="TPR-like"/>
    <property type="match status" value="1"/>
</dbReference>
<protein>
    <submittedName>
        <fullName evidence="2">Starch-binding associating with outer membrane</fullName>
    </submittedName>
</protein>
<dbReference type="Pfam" id="PF12771">
    <property type="entry name" value="SusD-like_2"/>
    <property type="match status" value="1"/>
</dbReference>
<keyword evidence="3" id="KW-1185">Reference proteome</keyword>
<dbReference type="OrthoDB" id="725917at2"/>
<gene>
    <name evidence="2" type="ORF">SAMN04487907_10795</name>
</gene>
<dbReference type="STRING" id="1334022.SAMN04487907_10795"/>
<organism evidence="2 3">
    <name type="scientific">Zunongwangia mangrovi</name>
    <dbReference type="NCBI Taxonomy" id="1334022"/>
    <lineage>
        <taxon>Bacteria</taxon>
        <taxon>Pseudomonadati</taxon>
        <taxon>Bacteroidota</taxon>
        <taxon>Flavobacteriia</taxon>
        <taxon>Flavobacteriales</taxon>
        <taxon>Flavobacteriaceae</taxon>
        <taxon>Zunongwangia</taxon>
    </lineage>
</organism>
<dbReference type="AlphaFoldDB" id="A0A1I1L9H6"/>
<reference evidence="3" key="1">
    <citation type="submission" date="2016-10" db="EMBL/GenBank/DDBJ databases">
        <authorList>
            <person name="Varghese N."/>
            <person name="Submissions S."/>
        </authorList>
    </citation>
    <scope>NUCLEOTIDE SEQUENCE [LARGE SCALE GENOMIC DNA]</scope>
    <source>
        <strain evidence="3">DSM 24499</strain>
    </source>
</reference>
<name>A0A1I1L9H6_9FLAO</name>
<dbReference type="InterPro" id="IPR011990">
    <property type="entry name" value="TPR-like_helical_dom_sf"/>
</dbReference>
<dbReference type="InterPro" id="IPR041662">
    <property type="entry name" value="SusD-like_2"/>
</dbReference>
<evidence type="ECO:0000313" key="3">
    <source>
        <dbReference type="Proteomes" id="UP000199438"/>
    </source>
</evidence>
<evidence type="ECO:0000256" key="1">
    <source>
        <dbReference type="SAM" id="SignalP"/>
    </source>
</evidence>